<feature type="domain" description="Reverse transcriptase/retrotransposon-derived protein RNase H-like" evidence="1">
    <location>
        <begin position="35"/>
        <end position="127"/>
    </location>
</feature>
<dbReference type="HOGENOM" id="CLU_1023665_0_0_1"/>
<dbReference type="OrthoDB" id="3030356at2759"/>
<dbReference type="InterPro" id="IPR041577">
    <property type="entry name" value="RT_RNaseH_2"/>
</dbReference>
<sequence>MSEDKIKVIQDWPVPQKITIPLTHLTKKGSLWDFTLACLQAFEALKLAFTSAPILHYIPEAQLVVETDASNYALAAILSLWINSELHPIAFHSRTFTSTELNYDVHDKELLAIFKAFKRWCHYLEGPMHTVDVITDHKNIEQDGPNISRSSILSFTSVLDVSLALSLRATTLMHPVLRGAIIMDLERLHESICTSLKDDEVASHHLEDTSDPGEPLDPRPPPWYTVPKRSVSFLKGVLLDRDFVLKQQQHSDVETSTNGFLAYEEPRLHPIT</sequence>
<accession>A0A0C9TTG0</accession>
<proteinExistence type="predicted"/>
<name>A0A0C9TTG0_SPHS4</name>
<evidence type="ECO:0000313" key="2">
    <source>
        <dbReference type="EMBL" id="KIJ33578.1"/>
    </source>
</evidence>
<dbReference type="Proteomes" id="UP000054279">
    <property type="component" value="Unassembled WGS sequence"/>
</dbReference>
<dbReference type="InterPro" id="IPR043502">
    <property type="entry name" value="DNA/RNA_pol_sf"/>
</dbReference>
<dbReference type="EMBL" id="KN837211">
    <property type="protein sequence ID" value="KIJ33578.1"/>
    <property type="molecule type" value="Genomic_DNA"/>
</dbReference>
<keyword evidence="3" id="KW-1185">Reference proteome</keyword>
<dbReference type="AlphaFoldDB" id="A0A0C9TTG0"/>
<dbReference type="PANTHER" id="PTHR34072:SF52">
    <property type="entry name" value="RIBONUCLEASE H"/>
    <property type="match status" value="1"/>
</dbReference>
<reference evidence="2 3" key="1">
    <citation type="submission" date="2014-06" db="EMBL/GenBank/DDBJ databases">
        <title>Evolutionary Origins and Diversification of the Mycorrhizal Mutualists.</title>
        <authorList>
            <consortium name="DOE Joint Genome Institute"/>
            <consortium name="Mycorrhizal Genomics Consortium"/>
            <person name="Kohler A."/>
            <person name="Kuo A."/>
            <person name="Nagy L.G."/>
            <person name="Floudas D."/>
            <person name="Copeland A."/>
            <person name="Barry K.W."/>
            <person name="Cichocki N."/>
            <person name="Veneault-Fourrey C."/>
            <person name="LaButti K."/>
            <person name="Lindquist E.A."/>
            <person name="Lipzen A."/>
            <person name="Lundell T."/>
            <person name="Morin E."/>
            <person name="Murat C."/>
            <person name="Riley R."/>
            <person name="Ohm R."/>
            <person name="Sun H."/>
            <person name="Tunlid A."/>
            <person name="Henrissat B."/>
            <person name="Grigoriev I.V."/>
            <person name="Hibbett D.S."/>
            <person name="Martin F."/>
        </authorList>
    </citation>
    <scope>NUCLEOTIDE SEQUENCE [LARGE SCALE GENOMIC DNA]</scope>
    <source>
        <strain evidence="2 3">SS14</strain>
    </source>
</reference>
<organism evidence="2 3">
    <name type="scientific">Sphaerobolus stellatus (strain SS14)</name>
    <dbReference type="NCBI Taxonomy" id="990650"/>
    <lineage>
        <taxon>Eukaryota</taxon>
        <taxon>Fungi</taxon>
        <taxon>Dikarya</taxon>
        <taxon>Basidiomycota</taxon>
        <taxon>Agaricomycotina</taxon>
        <taxon>Agaricomycetes</taxon>
        <taxon>Phallomycetidae</taxon>
        <taxon>Geastrales</taxon>
        <taxon>Sphaerobolaceae</taxon>
        <taxon>Sphaerobolus</taxon>
    </lineage>
</organism>
<dbReference type="Pfam" id="PF17919">
    <property type="entry name" value="RT_RNaseH_2"/>
    <property type="match status" value="1"/>
</dbReference>
<gene>
    <name evidence="2" type="ORF">M422DRAFT_264516</name>
</gene>
<evidence type="ECO:0000259" key="1">
    <source>
        <dbReference type="Pfam" id="PF17919"/>
    </source>
</evidence>
<protein>
    <recommendedName>
        <fullName evidence="1">Reverse transcriptase/retrotransposon-derived protein RNase H-like domain-containing protein</fullName>
    </recommendedName>
</protein>
<dbReference type="SUPFAM" id="SSF56672">
    <property type="entry name" value="DNA/RNA polymerases"/>
    <property type="match status" value="1"/>
</dbReference>
<dbReference type="PANTHER" id="PTHR34072">
    <property type="entry name" value="ENZYMATIC POLYPROTEIN-RELATED"/>
    <property type="match status" value="1"/>
</dbReference>
<dbReference type="InterPro" id="IPR043128">
    <property type="entry name" value="Rev_trsase/Diguanyl_cyclase"/>
</dbReference>
<dbReference type="Gene3D" id="3.30.70.270">
    <property type="match status" value="1"/>
</dbReference>
<dbReference type="CDD" id="cd09274">
    <property type="entry name" value="RNase_HI_RT_Ty3"/>
    <property type="match status" value="1"/>
</dbReference>
<evidence type="ECO:0000313" key="3">
    <source>
        <dbReference type="Proteomes" id="UP000054279"/>
    </source>
</evidence>